<dbReference type="Proteomes" id="UP001500191">
    <property type="component" value="Unassembled WGS sequence"/>
</dbReference>
<name>A0ABN1CCL5_9DEIO</name>
<keyword evidence="2" id="KW-1185">Reference proteome</keyword>
<accession>A0ABN1CCL5</accession>
<gene>
    <name evidence="1" type="ORF">GCM10008937_24740</name>
</gene>
<organism evidence="1 2">
    <name type="scientific">Deinococcus depolymerans</name>
    <dbReference type="NCBI Taxonomy" id="392408"/>
    <lineage>
        <taxon>Bacteria</taxon>
        <taxon>Thermotogati</taxon>
        <taxon>Deinococcota</taxon>
        <taxon>Deinococci</taxon>
        <taxon>Deinococcales</taxon>
        <taxon>Deinococcaceae</taxon>
        <taxon>Deinococcus</taxon>
    </lineage>
</organism>
<comment type="caution">
    <text evidence="1">The sequence shown here is derived from an EMBL/GenBank/DDBJ whole genome shotgun (WGS) entry which is preliminary data.</text>
</comment>
<protein>
    <submittedName>
        <fullName evidence="1">Uncharacterized protein</fullName>
    </submittedName>
</protein>
<dbReference type="EMBL" id="BAAADB010000023">
    <property type="protein sequence ID" value="GAA0516050.1"/>
    <property type="molecule type" value="Genomic_DNA"/>
</dbReference>
<reference evidence="1 2" key="1">
    <citation type="journal article" date="2019" name="Int. J. Syst. Evol. Microbiol.">
        <title>The Global Catalogue of Microorganisms (GCM) 10K type strain sequencing project: providing services to taxonomists for standard genome sequencing and annotation.</title>
        <authorList>
            <consortium name="The Broad Institute Genomics Platform"/>
            <consortium name="The Broad Institute Genome Sequencing Center for Infectious Disease"/>
            <person name="Wu L."/>
            <person name="Ma J."/>
        </authorList>
    </citation>
    <scope>NUCLEOTIDE SEQUENCE [LARGE SCALE GENOMIC DNA]</scope>
    <source>
        <strain evidence="1 2">JCM 14368</strain>
    </source>
</reference>
<evidence type="ECO:0000313" key="2">
    <source>
        <dbReference type="Proteomes" id="UP001500191"/>
    </source>
</evidence>
<evidence type="ECO:0000313" key="1">
    <source>
        <dbReference type="EMBL" id="GAA0516050.1"/>
    </source>
</evidence>
<sequence length="61" mass="6148">MAAEFAVGAEVVGGGPEAAFDFGGVGGHVVDLLESCGLRIEGWGVICRRRCGGLAATWIGV</sequence>
<proteinExistence type="predicted"/>